<dbReference type="InParanoid" id="A0A5J5EN81"/>
<feature type="compositionally biased region" description="Basic and acidic residues" evidence="1">
    <location>
        <begin position="103"/>
        <end position="113"/>
    </location>
</feature>
<keyword evidence="3" id="KW-1185">Reference proteome</keyword>
<feature type="region of interest" description="Disordered" evidence="1">
    <location>
        <begin position="37"/>
        <end position="113"/>
    </location>
</feature>
<feature type="compositionally biased region" description="Basic and acidic residues" evidence="1">
    <location>
        <begin position="209"/>
        <end position="220"/>
    </location>
</feature>
<comment type="caution">
    <text evidence="2">The sequence shown here is derived from an EMBL/GenBank/DDBJ whole genome shotgun (WGS) entry which is preliminary data.</text>
</comment>
<feature type="compositionally biased region" description="Polar residues" evidence="1">
    <location>
        <begin position="196"/>
        <end position="206"/>
    </location>
</feature>
<feature type="compositionally biased region" description="Acidic residues" evidence="1">
    <location>
        <begin position="145"/>
        <end position="162"/>
    </location>
</feature>
<feature type="region of interest" description="Disordered" evidence="1">
    <location>
        <begin position="127"/>
        <end position="229"/>
    </location>
</feature>
<evidence type="ECO:0000313" key="3">
    <source>
        <dbReference type="Proteomes" id="UP000326924"/>
    </source>
</evidence>
<dbReference type="AlphaFoldDB" id="A0A5J5EN81"/>
<name>A0A5J5EN81_9PEZI</name>
<proteinExistence type="predicted"/>
<feature type="compositionally biased region" description="Acidic residues" evidence="1">
    <location>
        <begin position="92"/>
        <end position="102"/>
    </location>
</feature>
<feature type="compositionally biased region" description="Low complexity" evidence="1">
    <location>
        <begin position="37"/>
        <end position="54"/>
    </location>
</feature>
<dbReference type="EMBL" id="VXIS01000177">
    <property type="protein sequence ID" value="KAA8898839.1"/>
    <property type="molecule type" value="Genomic_DNA"/>
</dbReference>
<organism evidence="2 3">
    <name type="scientific">Sphaerosporella brunnea</name>
    <dbReference type="NCBI Taxonomy" id="1250544"/>
    <lineage>
        <taxon>Eukaryota</taxon>
        <taxon>Fungi</taxon>
        <taxon>Dikarya</taxon>
        <taxon>Ascomycota</taxon>
        <taxon>Pezizomycotina</taxon>
        <taxon>Pezizomycetes</taxon>
        <taxon>Pezizales</taxon>
        <taxon>Pyronemataceae</taxon>
        <taxon>Sphaerosporella</taxon>
    </lineage>
</organism>
<reference evidence="2 3" key="1">
    <citation type="submission" date="2019-09" db="EMBL/GenBank/DDBJ databases">
        <title>Draft genome of the ectomycorrhizal ascomycete Sphaerosporella brunnea.</title>
        <authorList>
            <consortium name="DOE Joint Genome Institute"/>
            <person name="Benucci G.M."/>
            <person name="Marozzi G."/>
            <person name="Antonielli L."/>
            <person name="Sanchez S."/>
            <person name="Marco P."/>
            <person name="Wang X."/>
            <person name="Falini L.B."/>
            <person name="Barry K."/>
            <person name="Haridas S."/>
            <person name="Lipzen A."/>
            <person name="Labutti K."/>
            <person name="Grigoriev I.V."/>
            <person name="Murat C."/>
            <person name="Martin F."/>
            <person name="Albertini E."/>
            <person name="Donnini D."/>
            <person name="Bonito G."/>
        </authorList>
    </citation>
    <scope>NUCLEOTIDE SEQUENCE [LARGE SCALE GENOMIC DNA]</scope>
    <source>
        <strain evidence="2 3">Sb_GMNB300</strain>
    </source>
</reference>
<dbReference type="Proteomes" id="UP000326924">
    <property type="component" value="Unassembled WGS sequence"/>
</dbReference>
<gene>
    <name evidence="2" type="ORF">FN846DRAFT_991026</name>
</gene>
<evidence type="ECO:0000256" key="1">
    <source>
        <dbReference type="SAM" id="MobiDB-lite"/>
    </source>
</evidence>
<feature type="compositionally biased region" description="Basic and acidic residues" evidence="1">
    <location>
        <begin position="163"/>
        <end position="174"/>
    </location>
</feature>
<sequence>MYQTHLCYHVCSSPRCSHKEDDMLFSSNSGGFVSTEVSSSSESVVEDSSSQSEYVVEDQNDRPSPGSSFGGRRVYPDSEYVETDYASSSDYENWEDDADSAADETKSADSEGERWRAYLIAEFKRLGWVQDIDPSTGQVKTGEGENGEGENGEGENGEGENGEGEKRDDGRWEEDACGDPVTPTQPEFKVQVIENAINTKTTQTQRFPRPHEEPCQDEKQVQQPENPQTSVAHEKLHVQVTVSNFASTIVATPALHSPRRTPDPAYPDIERLSADTENNVHLFYVSKANLC</sequence>
<protein>
    <submittedName>
        <fullName evidence="2">Uncharacterized protein</fullName>
    </submittedName>
</protein>
<accession>A0A5J5EN81</accession>
<evidence type="ECO:0000313" key="2">
    <source>
        <dbReference type="EMBL" id="KAA8898839.1"/>
    </source>
</evidence>